<accession>A2BM06</accession>
<dbReference type="GeneID" id="4782662"/>
<dbReference type="OrthoDB" id="14956at2157"/>
<proteinExistence type="predicted"/>
<dbReference type="STRING" id="415426.Hbut_1183"/>
<keyword evidence="2" id="KW-1185">Reference proteome</keyword>
<evidence type="ECO:0000313" key="1">
    <source>
        <dbReference type="EMBL" id="ABM81017.1"/>
    </source>
</evidence>
<name>A2BM06_HYPBU</name>
<sequence length="69" mass="7617">MPARKQKKTVRLPEILELARPSKPVRFKAKVVSGIAILYGEDGAVAVVPVDEVCRLAERLNLIVEGFKC</sequence>
<gene>
    <name evidence="1" type="ordered locus">Hbut_1183</name>
</gene>
<dbReference type="RefSeq" id="WP_011822335.1">
    <property type="nucleotide sequence ID" value="NC_008818.1"/>
</dbReference>
<dbReference type="HOGENOM" id="CLU_2765998_0_0_2"/>
<dbReference type="KEGG" id="hbu:Hbut_1183"/>
<reference evidence="1 2" key="1">
    <citation type="journal article" date="2007" name="Archaea">
        <title>The genome of Hyperthermus butylicus: a sulfur-reducing, peptide fermenting, neutrophilic Crenarchaeote growing up to 108 degrees C.</title>
        <authorList>
            <person name="Brugger K."/>
            <person name="Chen L."/>
            <person name="Stark M."/>
            <person name="Zibat A."/>
            <person name="Redder P."/>
            <person name="Ruepp A."/>
            <person name="Awayez M."/>
            <person name="She Q."/>
            <person name="Garrett R.A."/>
            <person name="Klenk H.P."/>
        </authorList>
    </citation>
    <scope>NUCLEOTIDE SEQUENCE [LARGE SCALE GENOMIC DNA]</scope>
    <source>
        <strain evidence="2">DSM 5456 / JCM 9403 / PLM1-5</strain>
    </source>
</reference>
<dbReference type="Proteomes" id="UP000002593">
    <property type="component" value="Chromosome"/>
</dbReference>
<organism evidence="1 2">
    <name type="scientific">Hyperthermus butylicus (strain DSM 5456 / JCM 9403 / PLM1-5)</name>
    <dbReference type="NCBI Taxonomy" id="415426"/>
    <lineage>
        <taxon>Archaea</taxon>
        <taxon>Thermoproteota</taxon>
        <taxon>Thermoprotei</taxon>
        <taxon>Desulfurococcales</taxon>
        <taxon>Pyrodictiaceae</taxon>
        <taxon>Hyperthermus</taxon>
    </lineage>
</organism>
<dbReference type="EnsemblBacteria" id="ABM81017">
    <property type="protein sequence ID" value="ABM81017"/>
    <property type="gene ID" value="Hbut_1183"/>
</dbReference>
<dbReference type="eggNOG" id="arCOG11615">
    <property type="taxonomic scope" value="Archaea"/>
</dbReference>
<protein>
    <submittedName>
        <fullName evidence="1">Uncharacterized protein</fullName>
    </submittedName>
</protein>
<evidence type="ECO:0000313" key="2">
    <source>
        <dbReference type="Proteomes" id="UP000002593"/>
    </source>
</evidence>
<dbReference type="AlphaFoldDB" id="A2BM06"/>
<dbReference type="EMBL" id="CP000493">
    <property type="protein sequence ID" value="ABM81017.1"/>
    <property type="molecule type" value="Genomic_DNA"/>
</dbReference>